<reference evidence="2" key="1">
    <citation type="journal article" date="2016" name="Nature">
        <title>Genome evolution in the allotetraploid frog Xenopus laevis.</title>
        <authorList>
            <person name="Session A.M."/>
            <person name="Uno Y."/>
            <person name="Kwon T."/>
            <person name="Chapman J.A."/>
            <person name="Toyoda A."/>
            <person name="Takahashi S."/>
            <person name="Fukui A."/>
            <person name="Hikosaka A."/>
            <person name="Suzuki A."/>
            <person name="Kondo M."/>
            <person name="van Heeringen S.J."/>
            <person name="Quigley I."/>
            <person name="Heinz S."/>
            <person name="Ogino H."/>
            <person name="Ochi H."/>
            <person name="Hellsten U."/>
            <person name="Lyons J.B."/>
            <person name="Simakov O."/>
            <person name="Putnam N."/>
            <person name="Stites J."/>
            <person name="Kuroki Y."/>
            <person name="Tanaka T."/>
            <person name="Michiue T."/>
            <person name="Watanabe M."/>
            <person name="Bogdanovic O."/>
            <person name="Lister R."/>
            <person name="Georgiou G."/>
            <person name="Paranjpe S.S."/>
            <person name="van Kruijsbergen I."/>
            <person name="Shu S."/>
            <person name="Carlson J."/>
            <person name="Kinoshita T."/>
            <person name="Ohta Y."/>
            <person name="Mawaribuchi S."/>
            <person name="Jenkins J."/>
            <person name="Grimwood J."/>
            <person name="Schmutz J."/>
            <person name="Mitros T."/>
            <person name="Mozaffari S.V."/>
            <person name="Suzuki Y."/>
            <person name="Haramoto Y."/>
            <person name="Yamamoto T.S."/>
            <person name="Takagi C."/>
            <person name="Heald R."/>
            <person name="Miller K."/>
            <person name="Haudenschild C."/>
            <person name="Kitzman J."/>
            <person name="Nakayama T."/>
            <person name="Izutsu Y."/>
            <person name="Robert J."/>
            <person name="Fortriede J."/>
            <person name="Burns K."/>
            <person name="Lotay V."/>
            <person name="Karimi K."/>
            <person name="Yasuoka Y."/>
            <person name="Dichmann D.S."/>
            <person name="Flajnik M.F."/>
            <person name="Houston D.W."/>
            <person name="Shendure J."/>
            <person name="DuPasquier L."/>
            <person name="Vize P.D."/>
            <person name="Zorn A.M."/>
            <person name="Ito M."/>
            <person name="Marcotte E.M."/>
            <person name="Wallingford J.B."/>
            <person name="Ito Y."/>
            <person name="Asashima M."/>
            <person name="Ueno N."/>
            <person name="Matsuda Y."/>
            <person name="Veenstra G.J."/>
            <person name="Fujiyama A."/>
            <person name="Harland R.M."/>
            <person name="Taira M."/>
            <person name="Rokhsar D.S."/>
        </authorList>
    </citation>
    <scope>NUCLEOTIDE SEQUENCE [LARGE SCALE GENOMIC DNA]</scope>
    <source>
        <strain evidence="2">J</strain>
    </source>
</reference>
<dbReference type="AlphaFoldDB" id="A0A974BT97"/>
<sequence>MTQLQGRRMQYLYALELKSLRCYTQWKTYLLVEVVVVALWQSVLTFLQHRLQGPAFHQKRSAPRGLRRHFC</sequence>
<proteinExistence type="predicted"/>
<gene>
    <name evidence="1" type="ORF">XELAEV_18046419mg</name>
</gene>
<protein>
    <submittedName>
        <fullName evidence="1">Uncharacterized protein</fullName>
    </submittedName>
</protein>
<dbReference type="EMBL" id="CM004483">
    <property type="protein sequence ID" value="OCT60400.1"/>
    <property type="molecule type" value="Genomic_DNA"/>
</dbReference>
<accession>A0A974BT97</accession>
<evidence type="ECO:0000313" key="2">
    <source>
        <dbReference type="Proteomes" id="UP000694892"/>
    </source>
</evidence>
<evidence type="ECO:0000313" key="1">
    <source>
        <dbReference type="EMBL" id="OCT60400.1"/>
    </source>
</evidence>
<dbReference type="Proteomes" id="UP000694892">
    <property type="component" value="Chromosome 9_10S"/>
</dbReference>
<organism evidence="1 2">
    <name type="scientific">Xenopus laevis</name>
    <name type="common">African clawed frog</name>
    <dbReference type="NCBI Taxonomy" id="8355"/>
    <lineage>
        <taxon>Eukaryota</taxon>
        <taxon>Metazoa</taxon>
        <taxon>Chordata</taxon>
        <taxon>Craniata</taxon>
        <taxon>Vertebrata</taxon>
        <taxon>Euteleostomi</taxon>
        <taxon>Amphibia</taxon>
        <taxon>Batrachia</taxon>
        <taxon>Anura</taxon>
        <taxon>Pipoidea</taxon>
        <taxon>Pipidae</taxon>
        <taxon>Xenopodinae</taxon>
        <taxon>Xenopus</taxon>
        <taxon>Xenopus</taxon>
    </lineage>
</organism>
<name>A0A974BT97_XENLA</name>